<dbReference type="AlphaFoldDB" id="A0A7V0MYS6"/>
<evidence type="ECO:0000256" key="3">
    <source>
        <dbReference type="RuleBase" id="RU003560"/>
    </source>
</evidence>
<gene>
    <name evidence="4" type="ORF">ENG47_02070</name>
</gene>
<comment type="cofactor">
    <cofactor evidence="1">
        <name>pyridoxal 5'-phosphate</name>
        <dbReference type="ChEBI" id="CHEBI:597326"/>
    </cofactor>
</comment>
<reference evidence="4" key="1">
    <citation type="journal article" date="2020" name="mSystems">
        <title>Genome- and Community-Level Interaction Insights into Carbon Utilization and Element Cycling Functions of Hydrothermarchaeota in Hydrothermal Sediment.</title>
        <authorList>
            <person name="Zhou Z."/>
            <person name="Liu Y."/>
            <person name="Xu W."/>
            <person name="Pan J."/>
            <person name="Luo Z.H."/>
            <person name="Li M."/>
        </authorList>
    </citation>
    <scope>NUCLEOTIDE SEQUENCE [LARGE SCALE GENOMIC DNA]</scope>
    <source>
        <strain evidence="4">HyVt-219</strain>
    </source>
</reference>
<comment type="similarity">
    <text evidence="3">Belongs to the class-III pyridoxal-phosphate-dependent aminotransferase family.</text>
</comment>
<dbReference type="InterPro" id="IPR015422">
    <property type="entry name" value="PyrdxlP-dep_Trfase_small"/>
</dbReference>
<dbReference type="CDD" id="cd00610">
    <property type="entry name" value="OAT_like"/>
    <property type="match status" value="1"/>
</dbReference>
<dbReference type="PANTHER" id="PTHR43713">
    <property type="entry name" value="GLUTAMATE-1-SEMIALDEHYDE 2,1-AMINOMUTASE"/>
    <property type="match status" value="1"/>
</dbReference>
<comment type="caution">
    <text evidence="4">The sequence shown here is derived from an EMBL/GenBank/DDBJ whole genome shotgun (WGS) entry which is preliminary data.</text>
</comment>
<dbReference type="InterPro" id="IPR049704">
    <property type="entry name" value="Aminotrans_3_PPA_site"/>
</dbReference>
<dbReference type="GO" id="GO:0008483">
    <property type="term" value="F:transaminase activity"/>
    <property type="evidence" value="ECO:0007669"/>
    <property type="project" value="UniProtKB-KW"/>
</dbReference>
<evidence type="ECO:0000256" key="1">
    <source>
        <dbReference type="ARBA" id="ARBA00001933"/>
    </source>
</evidence>
<dbReference type="SUPFAM" id="SSF53383">
    <property type="entry name" value="PLP-dependent transferases"/>
    <property type="match status" value="1"/>
</dbReference>
<dbReference type="Gene3D" id="3.90.1150.10">
    <property type="entry name" value="Aspartate Aminotransferase, domain 1"/>
    <property type="match status" value="1"/>
</dbReference>
<organism evidence="4">
    <name type="scientific">Aerophobetes bacterium</name>
    <dbReference type="NCBI Taxonomy" id="2030807"/>
    <lineage>
        <taxon>Bacteria</taxon>
        <taxon>Candidatus Aerophobota</taxon>
    </lineage>
</organism>
<dbReference type="Gene3D" id="3.40.640.10">
    <property type="entry name" value="Type I PLP-dependent aspartate aminotransferase-like (Major domain)"/>
    <property type="match status" value="1"/>
</dbReference>
<keyword evidence="2 3" id="KW-0663">Pyridoxal phosphate</keyword>
<evidence type="ECO:0000313" key="4">
    <source>
        <dbReference type="EMBL" id="HDN84529.1"/>
    </source>
</evidence>
<dbReference type="PROSITE" id="PS00600">
    <property type="entry name" value="AA_TRANSFER_CLASS_3"/>
    <property type="match status" value="1"/>
</dbReference>
<dbReference type="InterPro" id="IPR015421">
    <property type="entry name" value="PyrdxlP-dep_Trfase_major"/>
</dbReference>
<feature type="non-terminal residue" evidence="4">
    <location>
        <position position="1"/>
    </location>
</feature>
<dbReference type="InterPro" id="IPR015424">
    <property type="entry name" value="PyrdxlP-dep_Trfase"/>
</dbReference>
<protein>
    <submittedName>
        <fullName evidence="4">Aspartate aminotransferase family protein</fullName>
    </submittedName>
</protein>
<proteinExistence type="inferred from homology"/>
<sequence>VMAGGISHNIRYFSPYPFYVKKAKGSRVWDIDDNEYIDFWMGHYARILGYAPRIIADELKNVIFEETHLGFVNEYEVEFAELICEVVPSAEKVRFCCSGTEATMYAVRMARAFTGKNVILKIDGGWHGANTELSFAIHKPYKEDESAGIIPEIKKYTRVIPFNDIENSVRIIRENKDDLAAILMEPVVGAEFIPADLEYLKVLREETQKIGALLIFDEIITGFRIALGGAQEKFGVIPDLTTLGKIAGGGMPIGVVVGKKRIIDLCDPTAENTDKLVLTGGGTFSCNPLAMVAGIKMVSYLRENKDKIYPQLNQKGNKIRKELERVFNSYGISVRCNGCGSLFRICFPVKKEIKVKNPKDVRDFTDVEKREEFNLRMVNKGVHLMRGGGAVSLAHTDKDIEKTIQAATEVAGEMVKKVNFLN</sequence>
<dbReference type="Proteomes" id="UP000885660">
    <property type="component" value="Unassembled WGS sequence"/>
</dbReference>
<keyword evidence="4" id="KW-0032">Aminotransferase</keyword>
<keyword evidence="4" id="KW-0808">Transferase</keyword>
<dbReference type="Pfam" id="PF00202">
    <property type="entry name" value="Aminotran_3"/>
    <property type="match status" value="1"/>
</dbReference>
<accession>A0A7V0MYS6</accession>
<dbReference type="GO" id="GO:0030170">
    <property type="term" value="F:pyridoxal phosphate binding"/>
    <property type="evidence" value="ECO:0007669"/>
    <property type="project" value="InterPro"/>
</dbReference>
<dbReference type="InterPro" id="IPR005814">
    <property type="entry name" value="Aminotrans_3"/>
</dbReference>
<evidence type="ECO:0000256" key="2">
    <source>
        <dbReference type="ARBA" id="ARBA00022898"/>
    </source>
</evidence>
<dbReference type="EMBL" id="DRBC01000115">
    <property type="protein sequence ID" value="HDN84529.1"/>
    <property type="molecule type" value="Genomic_DNA"/>
</dbReference>
<name>A0A7V0MYS6_UNCAE</name>
<dbReference type="PANTHER" id="PTHR43713:SF3">
    <property type="entry name" value="GLUTAMATE-1-SEMIALDEHYDE 2,1-AMINOMUTASE 1, CHLOROPLASTIC-RELATED"/>
    <property type="match status" value="1"/>
</dbReference>